<gene>
    <name evidence="11" type="ORF">EJC50_12140</name>
</gene>
<dbReference type="GO" id="GO:0043565">
    <property type="term" value="F:sequence-specific DNA binding"/>
    <property type="evidence" value="ECO:0007669"/>
    <property type="project" value="InterPro"/>
</dbReference>
<dbReference type="GO" id="GO:0003700">
    <property type="term" value="F:DNA-binding transcription factor activity"/>
    <property type="evidence" value="ECO:0007669"/>
    <property type="project" value="InterPro"/>
</dbReference>
<dbReference type="InterPro" id="IPR018060">
    <property type="entry name" value="HTH_AraC"/>
</dbReference>
<dbReference type="AlphaFoldDB" id="A0A3Q8X558"/>
<dbReference type="InterPro" id="IPR018062">
    <property type="entry name" value="HTH_AraC-typ_CS"/>
</dbReference>
<keyword evidence="7" id="KW-0804">Transcription</keyword>
<dbReference type="Gene3D" id="3.40.50.2300">
    <property type="match status" value="1"/>
</dbReference>
<keyword evidence="12" id="KW-1185">Reference proteome</keyword>
<protein>
    <submittedName>
        <fullName evidence="11">Response regulator</fullName>
    </submittedName>
</protein>
<dbReference type="PANTHER" id="PTHR42713:SF3">
    <property type="entry name" value="TRANSCRIPTIONAL REGULATORY PROTEIN HPTR"/>
    <property type="match status" value="1"/>
</dbReference>
<dbReference type="InterPro" id="IPR011006">
    <property type="entry name" value="CheY-like_superfamily"/>
</dbReference>
<dbReference type="InterPro" id="IPR020449">
    <property type="entry name" value="Tscrpt_reg_AraC-type_HTH"/>
</dbReference>
<dbReference type="GO" id="GO:0005737">
    <property type="term" value="C:cytoplasm"/>
    <property type="evidence" value="ECO:0007669"/>
    <property type="project" value="UniProtKB-SubCell"/>
</dbReference>
<dbReference type="InterPro" id="IPR041522">
    <property type="entry name" value="CdaR_GGDEF"/>
</dbReference>
<keyword evidence="6" id="KW-0238">DNA-binding</keyword>
<reference evidence="12" key="1">
    <citation type="submission" date="2018-12" db="EMBL/GenBank/DDBJ databases">
        <title>Genome sequence of Peanibacillus sp.</title>
        <authorList>
            <person name="Subramani G."/>
            <person name="Srinivasan S."/>
            <person name="Kim M.K."/>
        </authorList>
    </citation>
    <scope>NUCLEOTIDE SEQUENCE [LARGE SCALE GENOMIC DNA]</scope>
    <source>
        <strain evidence="12">18JY67-1</strain>
    </source>
</reference>
<dbReference type="EMBL" id="CP034437">
    <property type="protein sequence ID" value="AZN40311.1"/>
    <property type="molecule type" value="Genomic_DNA"/>
</dbReference>
<feature type="domain" description="HTH araC/xylS-type" evidence="9">
    <location>
        <begin position="449"/>
        <end position="548"/>
    </location>
</feature>
<keyword evidence="2" id="KW-0963">Cytoplasm</keyword>
<evidence type="ECO:0000313" key="12">
    <source>
        <dbReference type="Proteomes" id="UP000272528"/>
    </source>
</evidence>
<dbReference type="InterPro" id="IPR009057">
    <property type="entry name" value="Homeodomain-like_sf"/>
</dbReference>
<evidence type="ECO:0000256" key="2">
    <source>
        <dbReference type="ARBA" id="ARBA00022490"/>
    </source>
</evidence>
<dbReference type="SUPFAM" id="SSF46689">
    <property type="entry name" value="Homeodomain-like"/>
    <property type="match status" value="1"/>
</dbReference>
<evidence type="ECO:0000256" key="5">
    <source>
        <dbReference type="ARBA" id="ARBA00023015"/>
    </source>
</evidence>
<dbReference type="SUPFAM" id="SSF52172">
    <property type="entry name" value="CheY-like"/>
    <property type="match status" value="1"/>
</dbReference>
<organism evidence="11 12">
    <name type="scientific">Paenibacillus albus</name>
    <dbReference type="NCBI Taxonomy" id="2495582"/>
    <lineage>
        <taxon>Bacteria</taxon>
        <taxon>Bacillati</taxon>
        <taxon>Bacillota</taxon>
        <taxon>Bacilli</taxon>
        <taxon>Bacillales</taxon>
        <taxon>Paenibacillaceae</taxon>
        <taxon>Paenibacillus</taxon>
    </lineage>
</organism>
<accession>A0A3Q8X558</accession>
<dbReference type="OrthoDB" id="9794370at2"/>
<keyword evidence="3 8" id="KW-0597">Phosphoprotein</keyword>
<dbReference type="InterPro" id="IPR001789">
    <property type="entry name" value="Sig_transdc_resp-reg_receiver"/>
</dbReference>
<comment type="subcellular location">
    <subcellularLocation>
        <location evidence="1">Cytoplasm</location>
    </subcellularLocation>
</comment>
<dbReference type="KEGG" id="palb:EJC50_12140"/>
<sequence>MKYVQREKESNRMLQVLIADDEWMFREYLRSALDWELCGFRICGEAKNGEEALELAKAVPPDIALLDITMPFMDGLELSERLKKLHPDVSIVLITGHNEFDYARRALKIGVEDYILKPFSKDELMLTMLKLQEQHLKQREEQSTLQHHLQLMRESVLLRLVNGELAQRNEGLRQLLASYQLKLDAPVYAVACIEIDEMDRKWSEVSERLLWKYAVTNILAEAMEESGGKPIIFNGPEGRIICLYGIADVSGRAAETETRGLPRLEPFEKLCMLIKRYLHFTITIGVGGIYDSSVDGIRTSYAEALTALQNKFVLGSDRVIAYGQHLSAGMSGAQYPPEFGDELQLLLRAQDEDRLNVKMSELFQRIREQKLSIDYTYVICMSLVSTCLGYVTEAGHPIEDCFGEHFFPYNEIRRLTSIDEVETWMKAMFMKAVKYARRYKKTRSSIIAQSAKTFIEERFHDPELGVELVAQHAFINASYLRAVFKKEMGMTVTDYITHIRMNNAKELLGEGNRKLSDIAEAIGYSDGSYFSKSFKKFFGWSPSEYENHIKTNETMRG</sequence>
<evidence type="ECO:0000256" key="7">
    <source>
        <dbReference type="ARBA" id="ARBA00023163"/>
    </source>
</evidence>
<evidence type="ECO:0000256" key="8">
    <source>
        <dbReference type="PROSITE-ProRule" id="PRU00169"/>
    </source>
</evidence>
<evidence type="ECO:0000259" key="9">
    <source>
        <dbReference type="PROSITE" id="PS01124"/>
    </source>
</evidence>
<dbReference type="GO" id="GO:0000160">
    <property type="term" value="P:phosphorelay signal transduction system"/>
    <property type="evidence" value="ECO:0007669"/>
    <property type="project" value="UniProtKB-KW"/>
</dbReference>
<keyword evidence="4" id="KW-0902">Two-component regulatory system</keyword>
<dbReference type="Pfam" id="PF17853">
    <property type="entry name" value="GGDEF_2"/>
    <property type="match status" value="1"/>
</dbReference>
<evidence type="ECO:0000256" key="6">
    <source>
        <dbReference type="ARBA" id="ARBA00023125"/>
    </source>
</evidence>
<feature type="domain" description="Response regulatory" evidence="10">
    <location>
        <begin position="15"/>
        <end position="132"/>
    </location>
</feature>
<feature type="modified residue" description="4-aspartylphosphate" evidence="8">
    <location>
        <position position="67"/>
    </location>
</feature>
<dbReference type="Proteomes" id="UP000272528">
    <property type="component" value="Chromosome"/>
</dbReference>
<evidence type="ECO:0000256" key="1">
    <source>
        <dbReference type="ARBA" id="ARBA00004496"/>
    </source>
</evidence>
<dbReference type="PROSITE" id="PS50110">
    <property type="entry name" value="RESPONSE_REGULATORY"/>
    <property type="match status" value="1"/>
</dbReference>
<name>A0A3Q8X558_9BACL</name>
<dbReference type="PRINTS" id="PR00032">
    <property type="entry name" value="HTHARAC"/>
</dbReference>
<keyword evidence="5" id="KW-0805">Transcription regulation</keyword>
<dbReference type="InterPro" id="IPR051552">
    <property type="entry name" value="HptR"/>
</dbReference>
<dbReference type="PROSITE" id="PS01124">
    <property type="entry name" value="HTH_ARAC_FAMILY_2"/>
    <property type="match status" value="1"/>
</dbReference>
<dbReference type="SMART" id="SM00448">
    <property type="entry name" value="REC"/>
    <property type="match status" value="1"/>
</dbReference>
<evidence type="ECO:0000256" key="3">
    <source>
        <dbReference type="ARBA" id="ARBA00022553"/>
    </source>
</evidence>
<dbReference type="Gene3D" id="1.10.10.60">
    <property type="entry name" value="Homeodomain-like"/>
    <property type="match status" value="2"/>
</dbReference>
<proteinExistence type="predicted"/>
<dbReference type="Pfam" id="PF00072">
    <property type="entry name" value="Response_reg"/>
    <property type="match status" value="1"/>
</dbReference>
<dbReference type="Pfam" id="PF12833">
    <property type="entry name" value="HTH_18"/>
    <property type="match status" value="1"/>
</dbReference>
<dbReference type="CDD" id="cd17536">
    <property type="entry name" value="REC_YesN-like"/>
    <property type="match status" value="1"/>
</dbReference>
<evidence type="ECO:0000256" key="4">
    <source>
        <dbReference type="ARBA" id="ARBA00023012"/>
    </source>
</evidence>
<dbReference type="PANTHER" id="PTHR42713">
    <property type="entry name" value="HISTIDINE KINASE-RELATED"/>
    <property type="match status" value="1"/>
</dbReference>
<evidence type="ECO:0000313" key="11">
    <source>
        <dbReference type="EMBL" id="AZN40311.1"/>
    </source>
</evidence>
<evidence type="ECO:0000259" key="10">
    <source>
        <dbReference type="PROSITE" id="PS50110"/>
    </source>
</evidence>
<dbReference type="PROSITE" id="PS00041">
    <property type="entry name" value="HTH_ARAC_FAMILY_1"/>
    <property type="match status" value="1"/>
</dbReference>
<dbReference type="SMART" id="SM00342">
    <property type="entry name" value="HTH_ARAC"/>
    <property type="match status" value="1"/>
</dbReference>